<dbReference type="RefSeq" id="XP_024742557.1">
    <property type="nucleotide sequence ID" value="XM_024870858.1"/>
</dbReference>
<dbReference type="Proteomes" id="UP000235371">
    <property type="component" value="Unassembled WGS sequence"/>
</dbReference>
<reference evidence="1 2" key="1">
    <citation type="submission" date="2016-04" db="EMBL/GenBank/DDBJ databases">
        <title>A degradative enzymes factory behind the ericoid mycorrhizal symbiosis.</title>
        <authorList>
            <consortium name="DOE Joint Genome Institute"/>
            <person name="Martino E."/>
            <person name="Morin E."/>
            <person name="Grelet G."/>
            <person name="Kuo A."/>
            <person name="Kohler A."/>
            <person name="Daghino S."/>
            <person name="Barry K."/>
            <person name="Choi C."/>
            <person name="Cichocki N."/>
            <person name="Clum A."/>
            <person name="Copeland A."/>
            <person name="Hainaut M."/>
            <person name="Haridas S."/>
            <person name="Labutti K."/>
            <person name="Lindquist E."/>
            <person name="Lipzen A."/>
            <person name="Khouja H.-R."/>
            <person name="Murat C."/>
            <person name="Ohm R."/>
            <person name="Olson A."/>
            <person name="Spatafora J."/>
            <person name="Veneault-Fourrey C."/>
            <person name="Henrissat B."/>
            <person name="Grigoriev I."/>
            <person name="Martin F."/>
            <person name="Perotto S."/>
        </authorList>
    </citation>
    <scope>NUCLEOTIDE SEQUENCE [LARGE SCALE GENOMIC DNA]</scope>
    <source>
        <strain evidence="1 2">E</strain>
    </source>
</reference>
<evidence type="ECO:0000313" key="1">
    <source>
        <dbReference type="EMBL" id="PMD65653.1"/>
    </source>
</evidence>
<dbReference type="EMBL" id="KZ613746">
    <property type="protein sequence ID" value="PMD65653.1"/>
    <property type="molecule type" value="Genomic_DNA"/>
</dbReference>
<evidence type="ECO:0000313" key="2">
    <source>
        <dbReference type="Proteomes" id="UP000235371"/>
    </source>
</evidence>
<dbReference type="InParanoid" id="A0A2J6TRK0"/>
<proteinExistence type="predicted"/>
<keyword evidence="2" id="KW-1185">Reference proteome</keyword>
<sequence length="97" mass="10282">MGRWPYRTVLQAAAASEGYSHRNILAIFQTLAEGGAGINQLGGKFGSTPQAASFYRPTDAVGNLVEKGADPRTYGGLWPYSTSSSSSERLSIIIAQS</sequence>
<accession>A0A2J6TRK0</accession>
<dbReference type="AlphaFoldDB" id="A0A2J6TRK0"/>
<dbReference type="GeneID" id="36578940"/>
<protein>
    <submittedName>
        <fullName evidence="1">Uncharacterized protein</fullName>
    </submittedName>
</protein>
<gene>
    <name evidence="1" type="ORF">K444DRAFT_184455</name>
</gene>
<organism evidence="1 2">
    <name type="scientific">Hyaloscypha bicolor E</name>
    <dbReference type="NCBI Taxonomy" id="1095630"/>
    <lineage>
        <taxon>Eukaryota</taxon>
        <taxon>Fungi</taxon>
        <taxon>Dikarya</taxon>
        <taxon>Ascomycota</taxon>
        <taxon>Pezizomycotina</taxon>
        <taxon>Leotiomycetes</taxon>
        <taxon>Helotiales</taxon>
        <taxon>Hyaloscyphaceae</taxon>
        <taxon>Hyaloscypha</taxon>
        <taxon>Hyaloscypha bicolor</taxon>
    </lineage>
</organism>
<name>A0A2J6TRK0_9HELO</name>